<dbReference type="PROSITE" id="PS50998">
    <property type="entry name" value="GLA_2"/>
    <property type="match status" value="1"/>
</dbReference>
<evidence type="ECO:0000256" key="1">
    <source>
        <dbReference type="ARBA" id="ARBA00023157"/>
    </source>
</evidence>
<organism evidence="5 6">
    <name type="scientific">Clupea harengus</name>
    <name type="common">Atlantic herring</name>
    <dbReference type="NCBI Taxonomy" id="7950"/>
    <lineage>
        <taxon>Eukaryota</taxon>
        <taxon>Metazoa</taxon>
        <taxon>Chordata</taxon>
        <taxon>Craniata</taxon>
        <taxon>Vertebrata</taxon>
        <taxon>Euteleostomi</taxon>
        <taxon>Actinopterygii</taxon>
        <taxon>Neopterygii</taxon>
        <taxon>Teleostei</taxon>
        <taxon>Clupei</taxon>
        <taxon>Clupeiformes</taxon>
        <taxon>Clupeoidei</taxon>
        <taxon>Clupeidae</taxon>
        <taxon>Clupea</taxon>
    </lineage>
</organism>
<dbReference type="PROSITE" id="PS00011">
    <property type="entry name" value="GLA_1"/>
    <property type="match status" value="1"/>
</dbReference>
<name>A0A6P3VP05_CLUHA</name>
<dbReference type="RefSeq" id="XP_012677338.1">
    <property type="nucleotide sequence ID" value="XM_012821884.3"/>
</dbReference>
<evidence type="ECO:0000256" key="3">
    <source>
        <dbReference type="SAM" id="Phobius"/>
    </source>
</evidence>
<dbReference type="Gene3D" id="4.10.740.10">
    <property type="entry name" value="Coagulation Factor IX"/>
    <property type="match status" value="1"/>
</dbReference>
<proteinExistence type="predicted"/>
<accession>A0A6P3VP05</accession>
<feature type="transmembrane region" description="Helical" evidence="3">
    <location>
        <begin position="84"/>
        <end position="105"/>
    </location>
</feature>
<gene>
    <name evidence="6" type="primary">prrg1</name>
</gene>
<dbReference type="GO" id="GO:0005615">
    <property type="term" value="C:extracellular space"/>
    <property type="evidence" value="ECO:0007669"/>
    <property type="project" value="TreeGrafter"/>
</dbReference>
<dbReference type="InterPro" id="IPR035972">
    <property type="entry name" value="GLA-like_dom_SF"/>
</dbReference>
<keyword evidence="3 6" id="KW-0812">Transmembrane</keyword>
<keyword evidence="3" id="KW-1133">Transmembrane helix</keyword>
<dbReference type="AlphaFoldDB" id="A0A6P3VP05"/>
<evidence type="ECO:0000256" key="2">
    <source>
        <dbReference type="SAM" id="MobiDB-lite"/>
    </source>
</evidence>
<feature type="region of interest" description="Disordered" evidence="2">
    <location>
        <begin position="141"/>
        <end position="207"/>
    </location>
</feature>
<evidence type="ECO:0000259" key="4">
    <source>
        <dbReference type="PROSITE" id="PS50998"/>
    </source>
</evidence>
<dbReference type="InterPro" id="IPR000294">
    <property type="entry name" value="GLA_domain"/>
</dbReference>
<reference evidence="6" key="1">
    <citation type="submission" date="2025-08" db="UniProtKB">
        <authorList>
            <consortium name="RefSeq"/>
        </authorList>
    </citation>
    <scope>IDENTIFICATION</scope>
</reference>
<dbReference type="InterPro" id="IPR050442">
    <property type="entry name" value="Peptidase_S1_coag_factors"/>
</dbReference>
<feature type="domain" description="Gla" evidence="4">
    <location>
        <begin position="20"/>
        <end position="66"/>
    </location>
</feature>
<dbReference type="InterPro" id="IPR017857">
    <property type="entry name" value="Coagulation_fac-like_Gla_dom"/>
</dbReference>
<dbReference type="Pfam" id="PF00594">
    <property type="entry name" value="Gla"/>
    <property type="match status" value="1"/>
</dbReference>
<dbReference type="SUPFAM" id="SSF57630">
    <property type="entry name" value="GLA-domain"/>
    <property type="match status" value="1"/>
</dbReference>
<evidence type="ECO:0000313" key="6">
    <source>
        <dbReference type="RefSeq" id="XP_012677338.1"/>
    </source>
</evidence>
<keyword evidence="5" id="KW-1185">Reference proteome</keyword>
<dbReference type="SMART" id="SM00069">
    <property type="entry name" value="GLA"/>
    <property type="match status" value="1"/>
</dbReference>
<dbReference type="Proteomes" id="UP000515152">
    <property type="component" value="Chromosome 10"/>
</dbReference>
<keyword evidence="1" id="KW-1015">Disulfide bond</keyword>
<feature type="compositionally biased region" description="Basic and acidic residues" evidence="2">
    <location>
        <begin position="174"/>
        <end position="184"/>
    </location>
</feature>
<protein>
    <submittedName>
        <fullName evidence="6">Transmembrane gamma-carboxyglutamic acid protein 1</fullName>
    </submittedName>
</protein>
<dbReference type="PANTHER" id="PTHR24278">
    <property type="entry name" value="COAGULATION FACTOR"/>
    <property type="match status" value="1"/>
</dbReference>
<dbReference type="FunFam" id="4.10.740.10:FF:000001">
    <property type="entry name" value="vitamin K-dependent protein S"/>
    <property type="match status" value="1"/>
</dbReference>
<dbReference type="GO" id="GO:0005509">
    <property type="term" value="F:calcium ion binding"/>
    <property type="evidence" value="ECO:0007669"/>
    <property type="project" value="InterPro"/>
</dbReference>
<dbReference type="GeneID" id="105895264"/>
<dbReference type="PANTHER" id="PTHR24278:SF37">
    <property type="entry name" value="TRANSMEMBRANE GAMMA-CARBOXYGLUTAMIC ACID PROTEIN 1"/>
    <property type="match status" value="1"/>
</dbReference>
<feature type="compositionally biased region" description="Polar residues" evidence="2">
    <location>
        <begin position="194"/>
        <end position="207"/>
    </location>
</feature>
<evidence type="ECO:0000313" key="5">
    <source>
        <dbReference type="Proteomes" id="UP000515152"/>
    </source>
</evidence>
<sequence>MGTVFLPQSTAHSVLKRLRRANYLLEEVKQGNIQRECREEICSYEEAREAFENDEKTRRFWEEYVRESNPNKGLESMVGSAQSLYLILPLLLVLLLIMAVTITVWRCQSRKRSQRSPSAGRSHRDPTLSVVSMDQWGQEFHSDMSPRSELSFRGGDPASGRTSAGDPPPSYDEAVGHADVHIETEPPPQYDDIVNNSSSNMIIGQGK</sequence>
<keyword evidence="3" id="KW-0472">Membrane</keyword>
<dbReference type="OrthoDB" id="9379732at2759"/>
<dbReference type="KEGG" id="char:105895264"/>
<dbReference type="CTD" id="5638"/>
<dbReference type="PRINTS" id="PR00001">
    <property type="entry name" value="GLABLOOD"/>
</dbReference>